<evidence type="ECO:0000313" key="3">
    <source>
        <dbReference type="EMBL" id="TRX90358.1"/>
    </source>
</evidence>
<dbReference type="InterPro" id="IPR002625">
    <property type="entry name" value="Smr_dom"/>
</dbReference>
<dbReference type="Gene3D" id="3.30.1370.110">
    <property type="match status" value="1"/>
</dbReference>
<dbReference type="Proteomes" id="UP000319160">
    <property type="component" value="Unassembled WGS sequence"/>
</dbReference>
<feature type="region of interest" description="Disordered" evidence="1">
    <location>
        <begin position="1"/>
        <end position="34"/>
    </location>
</feature>
<dbReference type="EMBL" id="VFLP01000056">
    <property type="protein sequence ID" value="TRX90358.1"/>
    <property type="molecule type" value="Genomic_DNA"/>
</dbReference>
<protein>
    <recommendedName>
        <fullName evidence="2">Smr domain-containing protein</fullName>
    </recommendedName>
</protein>
<evidence type="ECO:0000313" key="4">
    <source>
        <dbReference type="Proteomes" id="UP000319160"/>
    </source>
</evidence>
<dbReference type="InterPro" id="IPR036063">
    <property type="entry name" value="Smr_dom_sf"/>
</dbReference>
<dbReference type="InterPro" id="IPR013899">
    <property type="entry name" value="DUF1771"/>
</dbReference>
<sequence length="254" mass="28587">MSAGVELDYRRHGGPKTGGSERYTTDFHPRGPRIDDKEFERLRQSAKAEYLKRDDCMARAHQAYDRGDGAGAKQLSNAGKAHAAEGDKLNRDASKMIFAKVNDGIDTHMIDLHGLYVHEAVDFTTTRIRTDQSQGYTGLHVIVGQGIHSIDHKQKIKPAIEELCETLGLQYATEENAGRIYVNLQGGDVTHLPPPPSQHDGSQHHSQHHHGDQQQHHSNQQQQHHGGQTQDEEQYDEVEKFLKKLINKYCCNVM</sequence>
<dbReference type="SMART" id="SM01162">
    <property type="entry name" value="DUF1771"/>
    <property type="match status" value="1"/>
</dbReference>
<dbReference type="STRING" id="2512241.A0A553HQX1"/>
<dbReference type="PROSITE" id="PS50828">
    <property type="entry name" value="SMR"/>
    <property type="match status" value="1"/>
</dbReference>
<dbReference type="OrthoDB" id="3231855at2759"/>
<feature type="domain" description="Smr" evidence="2">
    <location>
        <begin position="110"/>
        <end position="185"/>
    </location>
</feature>
<dbReference type="AlphaFoldDB" id="A0A553HQX1"/>
<gene>
    <name evidence="3" type="ORF">FHL15_008723</name>
</gene>
<evidence type="ECO:0000259" key="2">
    <source>
        <dbReference type="PROSITE" id="PS50828"/>
    </source>
</evidence>
<organism evidence="3 4">
    <name type="scientific">Xylaria flabelliformis</name>
    <dbReference type="NCBI Taxonomy" id="2512241"/>
    <lineage>
        <taxon>Eukaryota</taxon>
        <taxon>Fungi</taxon>
        <taxon>Dikarya</taxon>
        <taxon>Ascomycota</taxon>
        <taxon>Pezizomycotina</taxon>
        <taxon>Sordariomycetes</taxon>
        <taxon>Xylariomycetidae</taxon>
        <taxon>Xylariales</taxon>
        <taxon>Xylariaceae</taxon>
        <taxon>Xylaria</taxon>
    </lineage>
</organism>
<dbReference type="SUPFAM" id="SSF160443">
    <property type="entry name" value="SMR domain-like"/>
    <property type="match status" value="1"/>
</dbReference>
<feature type="compositionally biased region" description="Low complexity" evidence="1">
    <location>
        <begin position="216"/>
        <end position="229"/>
    </location>
</feature>
<feature type="compositionally biased region" description="Basic and acidic residues" evidence="1">
    <location>
        <begin position="23"/>
        <end position="34"/>
    </location>
</feature>
<dbReference type="PANTHER" id="PTHR47417">
    <property type="entry name" value="SMR DOMAIN-CONTAINING PROTEIN YPL199C"/>
    <property type="match status" value="1"/>
</dbReference>
<feature type="region of interest" description="Disordered" evidence="1">
    <location>
        <begin position="185"/>
        <end position="235"/>
    </location>
</feature>
<keyword evidence="4" id="KW-1185">Reference proteome</keyword>
<dbReference type="SMART" id="SM00463">
    <property type="entry name" value="SMR"/>
    <property type="match status" value="1"/>
</dbReference>
<proteinExistence type="predicted"/>
<dbReference type="PANTHER" id="PTHR47417:SF1">
    <property type="entry name" value="SMR DOMAIN-CONTAINING PROTEIN YPL199C"/>
    <property type="match status" value="1"/>
</dbReference>
<reference evidence="4" key="1">
    <citation type="submission" date="2019-06" db="EMBL/GenBank/DDBJ databases">
        <title>Draft genome sequence of the griseofulvin-producing fungus Xylaria cubensis strain G536.</title>
        <authorList>
            <person name="Mead M.E."/>
            <person name="Raja H.A."/>
            <person name="Steenwyk J.L."/>
            <person name="Knowles S.L."/>
            <person name="Oberlies N.H."/>
            <person name="Rokas A."/>
        </authorList>
    </citation>
    <scope>NUCLEOTIDE SEQUENCE [LARGE SCALE GENOMIC DNA]</scope>
    <source>
        <strain evidence="4">G536</strain>
    </source>
</reference>
<comment type="caution">
    <text evidence="3">The sequence shown here is derived from an EMBL/GenBank/DDBJ whole genome shotgun (WGS) entry which is preliminary data.</text>
</comment>
<dbReference type="Pfam" id="PF08590">
    <property type="entry name" value="DUF1771"/>
    <property type="match status" value="1"/>
</dbReference>
<dbReference type="InterPro" id="IPR053020">
    <property type="entry name" value="Smr_domain_protein"/>
</dbReference>
<name>A0A553HQX1_9PEZI</name>
<evidence type="ECO:0000256" key="1">
    <source>
        <dbReference type="SAM" id="MobiDB-lite"/>
    </source>
</evidence>
<accession>A0A553HQX1</accession>